<comment type="function">
    <text evidence="2">May be involved in the metabolism of insect hormones and in the breakdown of synthetic insecticides.</text>
</comment>
<sequence length="119" mass="13908">MIGKYKIPKGTNLFLWIYHLHHNDQYFPDPEKFDPERFRPSSPQLLSRPSYAYVPFSAGSRNCIGQKLAMLEQKTLVATIVKHFDIESRDPFDTLWPSLEFVLTTVQPLMIKLKPRSEI</sequence>
<evidence type="ECO:0000256" key="9">
    <source>
        <dbReference type="ARBA" id="ARBA00023033"/>
    </source>
</evidence>
<comment type="cofactor">
    <cofactor evidence="1">
        <name>heme</name>
        <dbReference type="ChEBI" id="CHEBI:30413"/>
    </cofactor>
</comment>
<dbReference type="InterPro" id="IPR050196">
    <property type="entry name" value="Cytochrome_P450_Monoox"/>
</dbReference>
<dbReference type="InterPro" id="IPR036396">
    <property type="entry name" value="Cyt_P450_sf"/>
</dbReference>
<dbReference type="PRINTS" id="PR00465">
    <property type="entry name" value="EP450IV"/>
</dbReference>
<organism evidence="12 13">
    <name type="scientific">Cordylochernes scorpioides</name>
    <dbReference type="NCBI Taxonomy" id="51811"/>
    <lineage>
        <taxon>Eukaryota</taxon>
        <taxon>Metazoa</taxon>
        <taxon>Ecdysozoa</taxon>
        <taxon>Arthropoda</taxon>
        <taxon>Chelicerata</taxon>
        <taxon>Arachnida</taxon>
        <taxon>Pseudoscorpiones</taxon>
        <taxon>Cheliferoidea</taxon>
        <taxon>Chernetidae</taxon>
        <taxon>Cordylochernes</taxon>
    </lineage>
</organism>
<keyword evidence="5 11" id="KW-0349">Heme</keyword>
<dbReference type="PANTHER" id="PTHR24291">
    <property type="entry name" value="CYTOCHROME P450 FAMILY 4"/>
    <property type="match status" value="1"/>
</dbReference>
<evidence type="ECO:0000256" key="4">
    <source>
        <dbReference type="ARBA" id="ARBA00010617"/>
    </source>
</evidence>
<proteinExistence type="inferred from homology"/>
<name>A0ABY6JZM0_9ARAC</name>
<dbReference type="Gene3D" id="1.10.630.10">
    <property type="entry name" value="Cytochrome P450"/>
    <property type="match status" value="1"/>
</dbReference>
<dbReference type="Proteomes" id="UP001235939">
    <property type="component" value="Chromosome 01"/>
</dbReference>
<keyword evidence="9 11" id="KW-0503">Monooxygenase</keyword>
<comment type="subcellular location">
    <subcellularLocation>
        <location evidence="3">Endoplasmic reticulum membrane</location>
    </subcellularLocation>
</comment>
<accession>A0ABY6JZM0</accession>
<evidence type="ECO:0000256" key="1">
    <source>
        <dbReference type="ARBA" id="ARBA00001971"/>
    </source>
</evidence>
<comment type="similarity">
    <text evidence="4 11">Belongs to the cytochrome P450 family.</text>
</comment>
<evidence type="ECO:0000313" key="13">
    <source>
        <dbReference type="Proteomes" id="UP001235939"/>
    </source>
</evidence>
<evidence type="ECO:0000313" key="12">
    <source>
        <dbReference type="EMBL" id="UYV62129.1"/>
    </source>
</evidence>
<dbReference type="InterPro" id="IPR002403">
    <property type="entry name" value="Cyt_P450_E_grp-IV"/>
</dbReference>
<dbReference type="InterPro" id="IPR017972">
    <property type="entry name" value="Cyt_P450_CS"/>
</dbReference>
<protein>
    <submittedName>
        <fullName evidence="12">CYP4V2</fullName>
    </submittedName>
</protein>
<evidence type="ECO:0000256" key="2">
    <source>
        <dbReference type="ARBA" id="ARBA00003690"/>
    </source>
</evidence>
<evidence type="ECO:0000256" key="5">
    <source>
        <dbReference type="ARBA" id="ARBA00022617"/>
    </source>
</evidence>
<dbReference type="PANTHER" id="PTHR24291:SF189">
    <property type="entry name" value="CYTOCHROME P450 4C3-RELATED"/>
    <property type="match status" value="1"/>
</dbReference>
<reference evidence="12 13" key="1">
    <citation type="submission" date="2022-01" db="EMBL/GenBank/DDBJ databases">
        <title>A chromosomal length assembly of Cordylochernes scorpioides.</title>
        <authorList>
            <person name="Zeh D."/>
            <person name="Zeh J."/>
        </authorList>
    </citation>
    <scope>NUCLEOTIDE SEQUENCE [LARGE SCALE GENOMIC DNA]</scope>
    <source>
        <strain evidence="12">IN4F17</strain>
        <tissue evidence="12">Whole Body</tissue>
    </source>
</reference>
<dbReference type="InterPro" id="IPR001128">
    <property type="entry name" value="Cyt_P450"/>
</dbReference>
<keyword evidence="10" id="KW-0472">Membrane</keyword>
<evidence type="ECO:0000256" key="8">
    <source>
        <dbReference type="ARBA" id="ARBA00023004"/>
    </source>
</evidence>
<dbReference type="PROSITE" id="PS00086">
    <property type="entry name" value="CYTOCHROME_P450"/>
    <property type="match status" value="1"/>
</dbReference>
<evidence type="ECO:0000256" key="7">
    <source>
        <dbReference type="ARBA" id="ARBA00022824"/>
    </source>
</evidence>
<gene>
    <name evidence="12" type="ORF">LAZ67_1007932</name>
</gene>
<dbReference type="Pfam" id="PF00067">
    <property type="entry name" value="p450"/>
    <property type="match status" value="1"/>
</dbReference>
<evidence type="ECO:0000256" key="11">
    <source>
        <dbReference type="RuleBase" id="RU000461"/>
    </source>
</evidence>
<evidence type="ECO:0000256" key="3">
    <source>
        <dbReference type="ARBA" id="ARBA00004586"/>
    </source>
</evidence>
<keyword evidence="6 11" id="KW-0479">Metal-binding</keyword>
<evidence type="ECO:0000256" key="10">
    <source>
        <dbReference type="ARBA" id="ARBA00023136"/>
    </source>
</evidence>
<evidence type="ECO:0000256" key="6">
    <source>
        <dbReference type="ARBA" id="ARBA00022723"/>
    </source>
</evidence>
<keyword evidence="7" id="KW-0256">Endoplasmic reticulum</keyword>
<keyword evidence="13" id="KW-1185">Reference proteome</keyword>
<keyword evidence="8 11" id="KW-0408">Iron</keyword>
<keyword evidence="11" id="KW-0560">Oxidoreductase</keyword>
<dbReference type="EMBL" id="CP092863">
    <property type="protein sequence ID" value="UYV62129.1"/>
    <property type="molecule type" value="Genomic_DNA"/>
</dbReference>
<dbReference type="SUPFAM" id="SSF48264">
    <property type="entry name" value="Cytochrome P450"/>
    <property type="match status" value="1"/>
</dbReference>